<name>A0A132N6K6_HYDSH</name>
<sequence>MSPKEGRETVFFLKGTSRIDERGRLEIGGVPAARLAEAFGTPLWVYDEALIRERLRAYQAVLREAGVTYDVAFACKAFCVRAMAELVREEGASLDVVSGGELYTALQAGFPPERIHFHGNNKSDAELALALAAGVGVIIVDNFDELERLRAFAAGERDDLLRAVAAEVGLPAGAAGPAGSAGGRRPIDVLLRVTPGIHADTHAYISTGQEESKFGFDLGSGQVATAIERTRAVPGLRLRGLSIHIGSQIFSPNGYLAAVEKLLGALPLLPPLDLEVLNLGGGFGIRHVEEEAAPEATALLRAVVDGVKERFRAAGRPLPALWFEPGRSIVGEAGWTLYRVGAIKDLPGIRRYVAVDGGMSDNIRPALYGARYTALLADRALEPATEAVSVVGKLCESGDVLIERVMLPPVRIGDLLAVPATGAYTFAMASHYNRLPRPAVVFVRDGRARLVVRRETYADLVRHDVPLGEVELPLGAEERFEARAGDGGRA</sequence>
<dbReference type="SUPFAM" id="SSF51419">
    <property type="entry name" value="PLP-binding barrel"/>
    <property type="match status" value="1"/>
</dbReference>
<dbReference type="OrthoDB" id="9802241at2"/>
<protein>
    <recommendedName>
        <fullName evidence="5 6">Diaminopimelate decarboxylase</fullName>
        <shortName evidence="5">DAP decarboxylase</shortName>
        <shortName evidence="5">DAPDC</shortName>
        <ecNumber evidence="5 6">4.1.1.20</ecNumber>
    </recommendedName>
</protein>
<feature type="modified residue" description="N6-(pyridoxal phosphate)lysine" evidence="5 7">
    <location>
        <position position="76"/>
    </location>
</feature>
<dbReference type="Gene3D" id="2.40.37.10">
    <property type="entry name" value="Lyase, Ornithine Decarboxylase, Chain A, domain 1"/>
    <property type="match status" value="1"/>
</dbReference>
<dbReference type="PANTHER" id="PTHR43727">
    <property type="entry name" value="DIAMINOPIMELATE DECARBOXYLASE"/>
    <property type="match status" value="1"/>
</dbReference>
<dbReference type="InterPro" id="IPR022643">
    <property type="entry name" value="De-COase2_C"/>
</dbReference>
<dbReference type="Gene3D" id="3.20.20.10">
    <property type="entry name" value="Alanine racemase"/>
    <property type="match status" value="1"/>
</dbReference>
<comment type="function">
    <text evidence="5">Specifically catalyzes the decarboxylation of meso-diaminopimelate (meso-DAP) to L-lysine.</text>
</comment>
<feature type="binding site" evidence="5">
    <location>
        <position position="327"/>
    </location>
    <ligand>
        <name>substrate</name>
    </ligand>
</feature>
<feature type="domain" description="Orn/DAP/Arg decarboxylase 2 N-terminal" evidence="10">
    <location>
        <begin position="50"/>
        <end position="330"/>
    </location>
</feature>
<feature type="binding site" evidence="5">
    <location>
        <position position="424"/>
    </location>
    <ligand>
        <name>pyridoxal 5'-phosphate</name>
        <dbReference type="ChEBI" id="CHEBI:597326"/>
    </ligand>
</feature>
<dbReference type="Pfam" id="PF02784">
    <property type="entry name" value="Orn_Arg_deC_N"/>
    <property type="match status" value="1"/>
</dbReference>
<dbReference type="UniPathway" id="UPA00034">
    <property type="reaction ID" value="UER00027"/>
</dbReference>
<dbReference type="InterPro" id="IPR022653">
    <property type="entry name" value="De-COase2_pyr-phos_BS"/>
</dbReference>
<comment type="subunit">
    <text evidence="5">Homodimer.</text>
</comment>
<feature type="binding site" evidence="5">
    <location>
        <position position="368"/>
    </location>
    <ligand>
        <name>substrate</name>
    </ligand>
</feature>
<feature type="binding site" evidence="5">
    <location>
        <position position="282"/>
    </location>
    <ligand>
        <name>pyridoxal 5'-phosphate</name>
        <dbReference type="ChEBI" id="CHEBI:597326"/>
    </ligand>
</feature>
<dbReference type="InterPro" id="IPR002986">
    <property type="entry name" value="DAP_deCOOHase_LysA"/>
</dbReference>
<gene>
    <name evidence="5" type="primary">lysA</name>
    <name evidence="11" type="ORF">SA87_04730</name>
</gene>
<dbReference type="STRING" id="1484.SA87_04730"/>
<feature type="binding site" evidence="5">
    <location>
        <position position="396"/>
    </location>
    <ligand>
        <name>substrate</name>
    </ligand>
</feature>
<keyword evidence="12" id="KW-1185">Reference proteome</keyword>
<dbReference type="InterPro" id="IPR009006">
    <property type="entry name" value="Ala_racemase/Decarboxylase_C"/>
</dbReference>
<comment type="pathway">
    <text evidence="5 8">Amino-acid biosynthesis; L-lysine biosynthesis via DAP pathway; L-lysine from DL-2,6-diaminopimelate: step 1/1.</text>
</comment>
<keyword evidence="5" id="KW-0028">Amino-acid biosynthesis</keyword>
<dbReference type="GO" id="GO:0009089">
    <property type="term" value="P:lysine biosynthetic process via diaminopimelate"/>
    <property type="evidence" value="ECO:0007669"/>
    <property type="project" value="UniProtKB-UniRule"/>
</dbReference>
<dbReference type="InterPro" id="IPR000183">
    <property type="entry name" value="Orn/DAP/Arg_de-COase"/>
</dbReference>
<feature type="binding site" evidence="5">
    <location>
        <begin position="324"/>
        <end position="327"/>
    </location>
    <ligand>
        <name>pyridoxal 5'-phosphate</name>
        <dbReference type="ChEBI" id="CHEBI:597326"/>
    </ligand>
</feature>
<evidence type="ECO:0000256" key="2">
    <source>
        <dbReference type="ARBA" id="ARBA00022793"/>
    </source>
</evidence>
<dbReference type="GO" id="GO:0030170">
    <property type="term" value="F:pyridoxal phosphate binding"/>
    <property type="evidence" value="ECO:0007669"/>
    <property type="project" value="UniProtKB-UniRule"/>
</dbReference>
<dbReference type="InterPro" id="IPR022644">
    <property type="entry name" value="De-COase2_N"/>
</dbReference>
<comment type="cofactor">
    <cofactor evidence="1 5 7 8">
        <name>pyridoxal 5'-phosphate</name>
        <dbReference type="ChEBI" id="CHEBI:597326"/>
    </cofactor>
</comment>
<keyword evidence="2 5" id="KW-0210">Decarboxylase</keyword>
<evidence type="ECO:0000259" key="10">
    <source>
        <dbReference type="Pfam" id="PF02784"/>
    </source>
</evidence>
<evidence type="ECO:0000313" key="11">
    <source>
        <dbReference type="EMBL" id="OAR03256.1"/>
    </source>
</evidence>
<dbReference type="GO" id="GO:0008836">
    <property type="term" value="F:diaminopimelate decarboxylase activity"/>
    <property type="evidence" value="ECO:0007669"/>
    <property type="project" value="UniProtKB-UniRule"/>
</dbReference>
<dbReference type="PROSITE" id="PS00878">
    <property type="entry name" value="ODR_DC_2_1"/>
    <property type="match status" value="1"/>
</dbReference>
<dbReference type="CDD" id="cd06828">
    <property type="entry name" value="PLPDE_III_DapDC"/>
    <property type="match status" value="1"/>
</dbReference>
<dbReference type="SUPFAM" id="SSF50621">
    <property type="entry name" value="Alanine racemase C-terminal domain-like"/>
    <property type="match status" value="1"/>
</dbReference>
<comment type="catalytic activity">
    <reaction evidence="5 8">
        <text>meso-2,6-diaminopimelate + H(+) = L-lysine + CO2</text>
        <dbReference type="Rhea" id="RHEA:15101"/>
        <dbReference type="ChEBI" id="CHEBI:15378"/>
        <dbReference type="ChEBI" id="CHEBI:16526"/>
        <dbReference type="ChEBI" id="CHEBI:32551"/>
        <dbReference type="ChEBI" id="CHEBI:57791"/>
        <dbReference type="EC" id="4.1.1.20"/>
    </reaction>
</comment>
<reference evidence="11 12" key="1">
    <citation type="submission" date="2015-09" db="EMBL/GenBank/DDBJ databases">
        <title>Draft genome sequence of Hydrogenibacillus schlegelii DSM 2000.</title>
        <authorList>
            <person name="Hemp J."/>
        </authorList>
    </citation>
    <scope>NUCLEOTIDE SEQUENCE [LARGE SCALE GENOMIC DNA]</scope>
    <source>
        <strain evidence="11 12">MA 48</strain>
    </source>
</reference>
<evidence type="ECO:0000256" key="6">
    <source>
        <dbReference type="NCBIfam" id="TIGR01048"/>
    </source>
</evidence>
<proteinExistence type="inferred from homology"/>
<dbReference type="PRINTS" id="PR01181">
    <property type="entry name" value="DAPDCRBXLASE"/>
</dbReference>
<keyword evidence="3 5" id="KW-0663">Pyridoxal phosphate</keyword>
<evidence type="ECO:0000256" key="5">
    <source>
        <dbReference type="HAMAP-Rule" id="MF_02120"/>
    </source>
</evidence>
<dbReference type="Proteomes" id="UP000243024">
    <property type="component" value="Unassembled WGS sequence"/>
</dbReference>
<dbReference type="NCBIfam" id="TIGR01048">
    <property type="entry name" value="lysA"/>
    <property type="match status" value="1"/>
</dbReference>
<evidence type="ECO:0000256" key="4">
    <source>
        <dbReference type="ARBA" id="ARBA00023239"/>
    </source>
</evidence>
<accession>A0A132N6K6</accession>
<dbReference type="EMBL" id="JXBB01000066">
    <property type="protein sequence ID" value="OAR03256.1"/>
    <property type="molecule type" value="Genomic_DNA"/>
</dbReference>
<evidence type="ECO:0000256" key="1">
    <source>
        <dbReference type="ARBA" id="ARBA00001933"/>
    </source>
</evidence>
<comment type="caution">
    <text evidence="11">The sequence shown here is derived from an EMBL/GenBank/DDBJ whole genome shotgun (WGS) entry which is preliminary data.</text>
</comment>
<feature type="active site" description="Proton donor" evidence="7">
    <location>
        <position position="395"/>
    </location>
</feature>
<evidence type="ECO:0000256" key="3">
    <source>
        <dbReference type="ARBA" id="ARBA00022898"/>
    </source>
</evidence>
<dbReference type="HAMAP" id="MF_02120">
    <property type="entry name" value="LysA"/>
    <property type="match status" value="1"/>
</dbReference>
<evidence type="ECO:0000256" key="7">
    <source>
        <dbReference type="PIRSR" id="PIRSR600183-50"/>
    </source>
</evidence>
<keyword evidence="5 8" id="KW-0457">Lysine biosynthesis</keyword>
<comment type="similarity">
    <text evidence="5">Belongs to the Orn/Lys/Arg decarboxylase class-II family. LysA subfamily.</text>
</comment>
<dbReference type="AlphaFoldDB" id="A0A132N6K6"/>
<evidence type="ECO:0000259" key="9">
    <source>
        <dbReference type="Pfam" id="PF00278"/>
    </source>
</evidence>
<feature type="binding site" evidence="5">
    <location>
        <position position="424"/>
    </location>
    <ligand>
        <name>substrate</name>
    </ligand>
</feature>
<evidence type="ECO:0000256" key="8">
    <source>
        <dbReference type="RuleBase" id="RU003738"/>
    </source>
</evidence>
<organism evidence="11 12">
    <name type="scientific">Hydrogenibacillus schlegelii</name>
    <name type="common">Bacillus schlegelii</name>
    <dbReference type="NCBI Taxonomy" id="1484"/>
    <lineage>
        <taxon>Bacteria</taxon>
        <taxon>Bacillati</taxon>
        <taxon>Bacillota</taxon>
        <taxon>Bacilli</taxon>
        <taxon>Bacillales</taxon>
        <taxon>Bacillales Family X. Incertae Sedis</taxon>
        <taxon>Hydrogenibacillus</taxon>
    </lineage>
</organism>
<dbReference type="InterPro" id="IPR029066">
    <property type="entry name" value="PLP-binding_barrel"/>
</dbReference>
<feature type="domain" description="Orn/DAP/Arg decarboxylase 2 C-terminal" evidence="9">
    <location>
        <begin position="44"/>
        <end position="422"/>
    </location>
</feature>
<evidence type="ECO:0000313" key="12">
    <source>
        <dbReference type="Proteomes" id="UP000243024"/>
    </source>
</evidence>
<dbReference type="EC" id="4.1.1.20" evidence="5 6"/>
<keyword evidence="4 5" id="KW-0456">Lyase</keyword>
<feature type="binding site" evidence="5">
    <location>
        <position position="364"/>
    </location>
    <ligand>
        <name>substrate</name>
    </ligand>
</feature>
<dbReference type="Pfam" id="PF00278">
    <property type="entry name" value="Orn_DAP_Arg_deC"/>
    <property type="match status" value="1"/>
</dbReference>
<dbReference type="PRINTS" id="PR01179">
    <property type="entry name" value="ODADCRBXLASE"/>
</dbReference>
<dbReference type="PANTHER" id="PTHR43727:SF2">
    <property type="entry name" value="GROUP IV DECARBOXYLASE"/>
    <property type="match status" value="1"/>
</dbReference>